<keyword evidence="2" id="KW-0732">Signal</keyword>
<name>A0A4Q8LCE0_9GAMM</name>
<protein>
    <recommendedName>
        <fullName evidence="5">DUF4426 domain-containing protein</fullName>
    </recommendedName>
</protein>
<reference evidence="3 4" key="1">
    <citation type="submission" date="2019-02" db="EMBL/GenBank/DDBJ databases">
        <title>WGS of Pseudoxanthomonas species novum from clinical isolates.</title>
        <authorList>
            <person name="Bernier A.-M."/>
            <person name="Bernard K."/>
            <person name="Vachon A."/>
        </authorList>
    </citation>
    <scope>NUCLEOTIDE SEQUENCE [LARGE SCALE GENOMIC DNA]</scope>
    <source>
        <strain evidence="3 4">NML171202</strain>
    </source>
</reference>
<organism evidence="3 4">
    <name type="scientific">Pseudoxanthomonas winnipegensis</name>
    <dbReference type="NCBI Taxonomy" id="2480810"/>
    <lineage>
        <taxon>Bacteria</taxon>
        <taxon>Pseudomonadati</taxon>
        <taxon>Pseudomonadota</taxon>
        <taxon>Gammaproteobacteria</taxon>
        <taxon>Lysobacterales</taxon>
        <taxon>Lysobacteraceae</taxon>
        <taxon>Pseudoxanthomonas</taxon>
    </lineage>
</organism>
<feature type="signal peptide" evidence="2">
    <location>
        <begin position="1"/>
        <end position="21"/>
    </location>
</feature>
<proteinExistence type="predicted"/>
<dbReference type="RefSeq" id="WP_130520238.1">
    <property type="nucleotide sequence ID" value="NZ_SHMA01000006.1"/>
</dbReference>
<evidence type="ECO:0000313" key="3">
    <source>
        <dbReference type="EMBL" id="TAA26296.1"/>
    </source>
</evidence>
<comment type="caution">
    <text evidence="3">The sequence shown here is derived from an EMBL/GenBank/DDBJ whole genome shotgun (WGS) entry which is preliminary data.</text>
</comment>
<dbReference type="EMBL" id="SHMB01000007">
    <property type="protein sequence ID" value="TAA26296.1"/>
    <property type="molecule type" value="Genomic_DNA"/>
</dbReference>
<sequence length="177" mass="19042">MERCLVGLCAGALALASFGCAATELTVARYEQGVVPVLVSVNRHGKVTLVRASQALRPSMDRLLRKNLNEAIAGPALRGDKPINSQIVIRMKLDVTPTQDGRYAAQFVPVDSKVVPYGAWSWRLDGDRYALVDEFLGSPLPNQAMPPQFRQAPSSPTPPPSQPPTPPPSNSSGSKRV</sequence>
<gene>
    <name evidence="3" type="ORF">EA661_15215</name>
</gene>
<accession>A0A4Q8LCE0</accession>
<dbReference type="Proteomes" id="UP000291286">
    <property type="component" value="Unassembled WGS sequence"/>
</dbReference>
<feature type="region of interest" description="Disordered" evidence="1">
    <location>
        <begin position="140"/>
        <end position="177"/>
    </location>
</feature>
<feature type="chain" id="PRO_5020687835" description="DUF4426 domain-containing protein" evidence="2">
    <location>
        <begin position="22"/>
        <end position="177"/>
    </location>
</feature>
<evidence type="ECO:0008006" key="5">
    <source>
        <dbReference type="Google" id="ProtNLM"/>
    </source>
</evidence>
<evidence type="ECO:0000256" key="2">
    <source>
        <dbReference type="SAM" id="SignalP"/>
    </source>
</evidence>
<evidence type="ECO:0000313" key="4">
    <source>
        <dbReference type="Proteomes" id="UP000291286"/>
    </source>
</evidence>
<dbReference type="AlphaFoldDB" id="A0A4Q8LCE0"/>
<dbReference type="PROSITE" id="PS51257">
    <property type="entry name" value="PROKAR_LIPOPROTEIN"/>
    <property type="match status" value="1"/>
</dbReference>
<feature type="compositionally biased region" description="Pro residues" evidence="1">
    <location>
        <begin position="155"/>
        <end position="169"/>
    </location>
</feature>
<evidence type="ECO:0000256" key="1">
    <source>
        <dbReference type="SAM" id="MobiDB-lite"/>
    </source>
</evidence>